<dbReference type="Pfam" id="PF00486">
    <property type="entry name" value="Trans_reg_C"/>
    <property type="match status" value="1"/>
</dbReference>
<dbReference type="SUPFAM" id="SSF46894">
    <property type="entry name" value="C-terminal effector domain of the bipartite response regulators"/>
    <property type="match status" value="1"/>
</dbReference>
<dbReference type="RefSeq" id="WP_377376634.1">
    <property type="nucleotide sequence ID" value="NZ_JBHSSW010000005.1"/>
</dbReference>
<feature type="DNA-binding region" description="OmpR/PhoB-type" evidence="3">
    <location>
        <begin position="14"/>
        <end position="112"/>
    </location>
</feature>
<dbReference type="SUPFAM" id="SSF81901">
    <property type="entry name" value="HCP-like"/>
    <property type="match status" value="1"/>
</dbReference>
<dbReference type="SMART" id="SM00028">
    <property type="entry name" value="TPR"/>
    <property type="match status" value="4"/>
</dbReference>
<dbReference type="PROSITE" id="PS51755">
    <property type="entry name" value="OMPR_PHOB"/>
    <property type="match status" value="1"/>
</dbReference>
<evidence type="ECO:0000256" key="3">
    <source>
        <dbReference type="PROSITE-ProRule" id="PRU01091"/>
    </source>
</evidence>
<name>A0ABW1S8K4_9PROT</name>
<keyword evidence="1 3" id="KW-0238">DNA-binding</keyword>
<protein>
    <submittedName>
        <fullName evidence="6">Tetratricopeptide repeat protein</fullName>
    </submittedName>
</protein>
<dbReference type="PROSITE" id="PS50293">
    <property type="entry name" value="TPR_REGION"/>
    <property type="match status" value="1"/>
</dbReference>
<evidence type="ECO:0000259" key="5">
    <source>
        <dbReference type="PROSITE" id="PS51755"/>
    </source>
</evidence>
<keyword evidence="4" id="KW-0472">Membrane</keyword>
<dbReference type="InterPro" id="IPR011990">
    <property type="entry name" value="TPR-like_helical_dom_sf"/>
</dbReference>
<gene>
    <name evidence="6" type="ORF">ACFQDM_05665</name>
</gene>
<dbReference type="SMART" id="SM00862">
    <property type="entry name" value="Trans_reg_C"/>
    <property type="match status" value="1"/>
</dbReference>
<dbReference type="Proteomes" id="UP001596303">
    <property type="component" value="Unassembled WGS sequence"/>
</dbReference>
<dbReference type="EMBL" id="JBHSSW010000005">
    <property type="protein sequence ID" value="MFC6197554.1"/>
    <property type="molecule type" value="Genomic_DNA"/>
</dbReference>
<reference evidence="7" key="1">
    <citation type="journal article" date="2019" name="Int. J. Syst. Evol. Microbiol.">
        <title>The Global Catalogue of Microorganisms (GCM) 10K type strain sequencing project: providing services to taxonomists for standard genome sequencing and annotation.</title>
        <authorList>
            <consortium name="The Broad Institute Genomics Platform"/>
            <consortium name="The Broad Institute Genome Sequencing Center for Infectious Disease"/>
            <person name="Wu L."/>
            <person name="Ma J."/>
        </authorList>
    </citation>
    <scope>NUCLEOTIDE SEQUENCE [LARGE SCALE GENOMIC DNA]</scope>
    <source>
        <strain evidence="7">CGMCC-1.15741</strain>
    </source>
</reference>
<evidence type="ECO:0000313" key="6">
    <source>
        <dbReference type="EMBL" id="MFC6197554.1"/>
    </source>
</evidence>
<keyword evidence="4" id="KW-0812">Transmembrane</keyword>
<accession>A0ABW1S8K4</accession>
<sequence length="416" mass="45966">MSAQTSSTYPAPIDQPFRIGNWLADPRANTLSEDGAHNSVEPKVMDLLTLLAAAPGRTFFRDELDEALWPDITVGEDSLARLVSKLRRALQDDPARPAYIETIPKRGYRLISPVELIADAPSHTSSVKKRPLLWSAAGLAILLIGALTFWFWTAERATSPAASMTERADDLYMQMTRADNEAAIELYERAIDVDPDYARAQAGLANALVQRVIRWQSPPGQSPSAVSLREALSNGVTQTGNADALLARAIDLGERAVRLAPRDADALKSLGFAYSARNDLDQAKDIYTRAAELDPDAWEVMVNLGELSMIEGDMAQAIVWFEKAYAAMDRLYTAEPQRIGPWHASLGILIGEAYEGAGELEKAADWYRLVLEQTPFEPEATIRLIRVLRAQSHSTEADRLCRELTKRISIDRTCSD</sequence>
<dbReference type="PANTHER" id="PTHR12558:SF13">
    <property type="entry name" value="CELL DIVISION CYCLE PROTEIN 27 HOMOLOG"/>
    <property type="match status" value="1"/>
</dbReference>
<proteinExistence type="predicted"/>
<feature type="repeat" description="TPR" evidence="2">
    <location>
        <begin position="344"/>
        <end position="377"/>
    </location>
</feature>
<keyword evidence="4" id="KW-1133">Transmembrane helix</keyword>
<keyword evidence="7" id="KW-1185">Reference proteome</keyword>
<dbReference type="Pfam" id="PF13414">
    <property type="entry name" value="TPR_11"/>
    <property type="match status" value="1"/>
</dbReference>
<keyword evidence="2" id="KW-0802">TPR repeat</keyword>
<dbReference type="CDD" id="cd00383">
    <property type="entry name" value="trans_reg_C"/>
    <property type="match status" value="1"/>
</dbReference>
<dbReference type="InterPro" id="IPR016032">
    <property type="entry name" value="Sig_transdc_resp-reg_C-effctor"/>
</dbReference>
<evidence type="ECO:0000313" key="7">
    <source>
        <dbReference type="Proteomes" id="UP001596303"/>
    </source>
</evidence>
<evidence type="ECO:0000256" key="4">
    <source>
        <dbReference type="SAM" id="Phobius"/>
    </source>
</evidence>
<dbReference type="PANTHER" id="PTHR12558">
    <property type="entry name" value="CELL DIVISION CYCLE 16,23,27"/>
    <property type="match status" value="1"/>
</dbReference>
<dbReference type="Pfam" id="PF13432">
    <property type="entry name" value="TPR_16"/>
    <property type="match status" value="1"/>
</dbReference>
<feature type="transmembrane region" description="Helical" evidence="4">
    <location>
        <begin position="132"/>
        <end position="152"/>
    </location>
</feature>
<dbReference type="InterPro" id="IPR001867">
    <property type="entry name" value="OmpR/PhoB-type_DNA-bd"/>
</dbReference>
<comment type="caution">
    <text evidence="6">The sequence shown here is derived from an EMBL/GenBank/DDBJ whole genome shotgun (WGS) entry which is preliminary data.</text>
</comment>
<organism evidence="6 7">
    <name type="scientific">Ponticaulis profundi</name>
    <dbReference type="NCBI Taxonomy" id="2665222"/>
    <lineage>
        <taxon>Bacteria</taxon>
        <taxon>Pseudomonadati</taxon>
        <taxon>Pseudomonadota</taxon>
        <taxon>Alphaproteobacteria</taxon>
        <taxon>Hyphomonadales</taxon>
        <taxon>Hyphomonadaceae</taxon>
        <taxon>Ponticaulis</taxon>
    </lineage>
</organism>
<dbReference type="InterPro" id="IPR019734">
    <property type="entry name" value="TPR_rpt"/>
</dbReference>
<dbReference type="PROSITE" id="PS50005">
    <property type="entry name" value="TPR"/>
    <property type="match status" value="2"/>
</dbReference>
<feature type="repeat" description="TPR" evidence="2">
    <location>
        <begin position="264"/>
        <end position="297"/>
    </location>
</feature>
<dbReference type="Gene3D" id="1.10.10.10">
    <property type="entry name" value="Winged helix-like DNA-binding domain superfamily/Winged helix DNA-binding domain"/>
    <property type="match status" value="1"/>
</dbReference>
<evidence type="ECO:0000256" key="1">
    <source>
        <dbReference type="ARBA" id="ARBA00023125"/>
    </source>
</evidence>
<feature type="domain" description="OmpR/PhoB-type" evidence="5">
    <location>
        <begin position="14"/>
        <end position="112"/>
    </location>
</feature>
<dbReference type="Gene3D" id="1.25.40.10">
    <property type="entry name" value="Tetratricopeptide repeat domain"/>
    <property type="match status" value="2"/>
</dbReference>
<dbReference type="InterPro" id="IPR036388">
    <property type="entry name" value="WH-like_DNA-bd_sf"/>
</dbReference>
<evidence type="ECO:0000256" key="2">
    <source>
        <dbReference type="PROSITE-ProRule" id="PRU00339"/>
    </source>
</evidence>